<name>A0AAV1W9L4_LUPLU</name>
<protein>
    <recommendedName>
        <fullName evidence="1">Reverse transcriptase zinc-binding domain-containing protein</fullName>
    </recommendedName>
</protein>
<evidence type="ECO:0000313" key="2">
    <source>
        <dbReference type="EMBL" id="CAL0305562.1"/>
    </source>
</evidence>
<evidence type="ECO:0000313" key="3">
    <source>
        <dbReference type="Proteomes" id="UP001497480"/>
    </source>
</evidence>
<accession>A0AAV1W9L4</accession>
<comment type="caution">
    <text evidence="2">The sequence shown here is derived from an EMBL/GenBank/DDBJ whole genome shotgun (WGS) entry which is preliminary data.</text>
</comment>
<evidence type="ECO:0000259" key="1">
    <source>
        <dbReference type="Pfam" id="PF13966"/>
    </source>
</evidence>
<dbReference type="InterPro" id="IPR026960">
    <property type="entry name" value="RVT-Znf"/>
</dbReference>
<dbReference type="AlphaFoldDB" id="A0AAV1W9L4"/>
<dbReference type="Pfam" id="PF13966">
    <property type="entry name" value="zf-RVT"/>
    <property type="match status" value="1"/>
</dbReference>
<keyword evidence="3" id="KW-1185">Reference proteome</keyword>
<gene>
    <name evidence="2" type="ORF">LLUT_LOCUS6622</name>
</gene>
<reference evidence="2 3" key="1">
    <citation type="submission" date="2024-03" db="EMBL/GenBank/DDBJ databases">
        <authorList>
            <person name="Martinez-Hernandez J."/>
        </authorList>
    </citation>
    <scope>NUCLEOTIDE SEQUENCE [LARGE SCALE GENOMIC DNA]</scope>
</reference>
<sequence>MSVLINGTPSSQFSVSRGIRQGDPMAPFMFLMVAEGFAGLVRQARNVGLLDGYKIGKYVVKSAYFIQLESNILPSGNILLKSWTNCVSSKICCFVWKLLRCRLPSKMELFKRQVIQRVEDLKCFFCNSHVESIDHLFLFCTFSSAVWKRFYSWLQVDKLNPASVLESLLLHEVINHRSISKDLWRMFWFSVVWSI</sequence>
<proteinExistence type="predicted"/>
<dbReference type="EMBL" id="CAXHTB010000004">
    <property type="protein sequence ID" value="CAL0305562.1"/>
    <property type="molecule type" value="Genomic_DNA"/>
</dbReference>
<feature type="domain" description="Reverse transcriptase zinc-binding" evidence="1">
    <location>
        <begin position="58"/>
        <end position="147"/>
    </location>
</feature>
<dbReference type="Proteomes" id="UP001497480">
    <property type="component" value="Unassembled WGS sequence"/>
</dbReference>
<organism evidence="2 3">
    <name type="scientific">Lupinus luteus</name>
    <name type="common">European yellow lupine</name>
    <dbReference type="NCBI Taxonomy" id="3873"/>
    <lineage>
        <taxon>Eukaryota</taxon>
        <taxon>Viridiplantae</taxon>
        <taxon>Streptophyta</taxon>
        <taxon>Embryophyta</taxon>
        <taxon>Tracheophyta</taxon>
        <taxon>Spermatophyta</taxon>
        <taxon>Magnoliopsida</taxon>
        <taxon>eudicotyledons</taxon>
        <taxon>Gunneridae</taxon>
        <taxon>Pentapetalae</taxon>
        <taxon>rosids</taxon>
        <taxon>fabids</taxon>
        <taxon>Fabales</taxon>
        <taxon>Fabaceae</taxon>
        <taxon>Papilionoideae</taxon>
        <taxon>50 kb inversion clade</taxon>
        <taxon>genistoids sensu lato</taxon>
        <taxon>core genistoids</taxon>
        <taxon>Genisteae</taxon>
        <taxon>Lupinus</taxon>
    </lineage>
</organism>